<dbReference type="AlphaFoldDB" id="A0A1Y6BVC5"/>
<dbReference type="EMBL" id="FWZT01000009">
    <property type="protein sequence ID" value="SMF29739.1"/>
    <property type="molecule type" value="Genomic_DNA"/>
</dbReference>
<accession>A0A1Y6BVC5</accession>
<evidence type="ECO:0000313" key="2">
    <source>
        <dbReference type="EMBL" id="SMF29739.1"/>
    </source>
</evidence>
<dbReference type="Proteomes" id="UP000192907">
    <property type="component" value="Unassembled WGS sequence"/>
</dbReference>
<dbReference type="OrthoDB" id="191025at2"/>
<keyword evidence="3" id="KW-1185">Reference proteome</keyword>
<name>A0A1Y6BVC5_9BACT</name>
<dbReference type="RefSeq" id="WP_132319292.1">
    <property type="nucleotide sequence ID" value="NZ_FWZT01000009.1"/>
</dbReference>
<gene>
    <name evidence="2" type="ORF">SAMN06296036_109128</name>
</gene>
<dbReference type="PANTHER" id="PTHR43317">
    <property type="entry name" value="THERMOSPERMINE SYNTHASE ACAULIS5"/>
    <property type="match status" value="1"/>
</dbReference>
<evidence type="ECO:0000313" key="3">
    <source>
        <dbReference type="Proteomes" id="UP000192907"/>
    </source>
</evidence>
<evidence type="ECO:0000256" key="1">
    <source>
        <dbReference type="ARBA" id="ARBA00023115"/>
    </source>
</evidence>
<dbReference type="GO" id="GO:0006596">
    <property type="term" value="P:polyamine biosynthetic process"/>
    <property type="evidence" value="ECO:0007669"/>
    <property type="project" value="UniProtKB-KW"/>
</dbReference>
<dbReference type="PANTHER" id="PTHR43317:SF1">
    <property type="entry name" value="THERMOSPERMINE SYNTHASE ACAULIS5"/>
    <property type="match status" value="1"/>
</dbReference>
<keyword evidence="1" id="KW-0620">Polyamine biosynthesis</keyword>
<proteinExistence type="predicted"/>
<reference evidence="3" key="1">
    <citation type="submission" date="2017-04" db="EMBL/GenBank/DDBJ databases">
        <authorList>
            <person name="Varghese N."/>
            <person name="Submissions S."/>
        </authorList>
    </citation>
    <scope>NUCLEOTIDE SEQUENCE [LARGE SCALE GENOMIC DNA]</scope>
    <source>
        <strain evidence="3">RKEM611</strain>
    </source>
</reference>
<dbReference type="CDD" id="cd02440">
    <property type="entry name" value="AdoMet_MTases"/>
    <property type="match status" value="1"/>
</dbReference>
<dbReference type="STRING" id="1513793.SAMN06296036_109128"/>
<sequence>MAVIWQKQTSHKLYEVRTAGASKRLYTNGVLHTQYNPKSLMTGSVWDLLTLGGFFVPEGRLRRILVLGVGGGAALHQLNQLFSPDEIVGVELNRIHLTIGRRFFGLNQAPYLLVQDDAQAWIENYKGQPFDLIIDDMFGENYGEPFRVAKADQRWFGILMDRLSPEGALVLNFAETEDFNSCVATQGRVPGLNSGFRLSTGNCENIVGIYSRTSSSTSELRKRLREFPMLDTRRASCKLKYNIRTLY</sequence>
<dbReference type="SUPFAM" id="SSF53335">
    <property type="entry name" value="S-adenosyl-L-methionine-dependent methyltransferases"/>
    <property type="match status" value="1"/>
</dbReference>
<dbReference type="InterPro" id="IPR029063">
    <property type="entry name" value="SAM-dependent_MTases_sf"/>
</dbReference>
<organism evidence="2 3">
    <name type="scientific">Pseudobacteriovorax antillogorgiicola</name>
    <dbReference type="NCBI Taxonomy" id="1513793"/>
    <lineage>
        <taxon>Bacteria</taxon>
        <taxon>Pseudomonadati</taxon>
        <taxon>Bdellovibrionota</taxon>
        <taxon>Oligoflexia</taxon>
        <taxon>Oligoflexales</taxon>
        <taxon>Pseudobacteriovoracaceae</taxon>
        <taxon>Pseudobacteriovorax</taxon>
    </lineage>
</organism>
<protein>
    <recommendedName>
        <fullName evidence="4">Spermine/spermidine synthase</fullName>
    </recommendedName>
</protein>
<evidence type="ECO:0008006" key="4">
    <source>
        <dbReference type="Google" id="ProtNLM"/>
    </source>
</evidence>
<dbReference type="Gene3D" id="3.40.50.150">
    <property type="entry name" value="Vaccinia Virus protein VP39"/>
    <property type="match status" value="1"/>
</dbReference>